<gene>
    <name evidence="1" type="ORF">FA13DRAFT_333405</name>
</gene>
<accession>A0A4Y7TC58</accession>
<comment type="caution">
    <text evidence="1">The sequence shown here is derived from an EMBL/GenBank/DDBJ whole genome shotgun (WGS) entry which is preliminary data.</text>
</comment>
<protein>
    <submittedName>
        <fullName evidence="1">Uncharacterized protein</fullName>
    </submittedName>
</protein>
<evidence type="ECO:0000313" key="1">
    <source>
        <dbReference type="EMBL" id="TEB31581.1"/>
    </source>
</evidence>
<sequence length="243" mass="26788">MKSCKTTAGYAALLKLRLVCHFLNEVASTRVFKSVRMRDLARANAFLDLGDSAFSAYTMCLTLDTECECIRKLEDYESRVVGLLDKLKRVETLQCTFASEDTYGICGLTPHIISAIGRLPQLTYLSLLKMQADHLDVGLIAPALTNPKNLERLEFEWHFDGREYVAPALAQARAFIAACSNLKILDIKRECAECTSLLPFSDLPPRCSCGSITIGVHSFCGSVDSAALPASHRIVSLDHEVPL</sequence>
<dbReference type="OrthoDB" id="3124471at2759"/>
<proteinExistence type="predicted"/>
<reference evidence="1 2" key="1">
    <citation type="journal article" date="2019" name="Nat. Ecol. Evol.">
        <title>Megaphylogeny resolves global patterns of mushroom evolution.</title>
        <authorList>
            <person name="Varga T."/>
            <person name="Krizsan K."/>
            <person name="Foldi C."/>
            <person name="Dima B."/>
            <person name="Sanchez-Garcia M."/>
            <person name="Sanchez-Ramirez S."/>
            <person name="Szollosi G.J."/>
            <person name="Szarkandi J.G."/>
            <person name="Papp V."/>
            <person name="Albert L."/>
            <person name="Andreopoulos W."/>
            <person name="Angelini C."/>
            <person name="Antonin V."/>
            <person name="Barry K.W."/>
            <person name="Bougher N.L."/>
            <person name="Buchanan P."/>
            <person name="Buyck B."/>
            <person name="Bense V."/>
            <person name="Catcheside P."/>
            <person name="Chovatia M."/>
            <person name="Cooper J."/>
            <person name="Damon W."/>
            <person name="Desjardin D."/>
            <person name="Finy P."/>
            <person name="Geml J."/>
            <person name="Haridas S."/>
            <person name="Hughes K."/>
            <person name="Justo A."/>
            <person name="Karasinski D."/>
            <person name="Kautmanova I."/>
            <person name="Kiss B."/>
            <person name="Kocsube S."/>
            <person name="Kotiranta H."/>
            <person name="LaButti K.M."/>
            <person name="Lechner B.E."/>
            <person name="Liimatainen K."/>
            <person name="Lipzen A."/>
            <person name="Lukacs Z."/>
            <person name="Mihaltcheva S."/>
            <person name="Morgado L.N."/>
            <person name="Niskanen T."/>
            <person name="Noordeloos M.E."/>
            <person name="Ohm R.A."/>
            <person name="Ortiz-Santana B."/>
            <person name="Ovrebo C."/>
            <person name="Racz N."/>
            <person name="Riley R."/>
            <person name="Savchenko A."/>
            <person name="Shiryaev A."/>
            <person name="Soop K."/>
            <person name="Spirin V."/>
            <person name="Szebenyi C."/>
            <person name="Tomsovsky M."/>
            <person name="Tulloss R.E."/>
            <person name="Uehling J."/>
            <person name="Grigoriev I.V."/>
            <person name="Vagvolgyi C."/>
            <person name="Papp T."/>
            <person name="Martin F.M."/>
            <person name="Miettinen O."/>
            <person name="Hibbett D.S."/>
            <person name="Nagy L.G."/>
        </authorList>
    </citation>
    <scope>NUCLEOTIDE SEQUENCE [LARGE SCALE GENOMIC DNA]</scope>
    <source>
        <strain evidence="1 2">FP101781</strain>
    </source>
</reference>
<dbReference type="EMBL" id="QPFP01000018">
    <property type="protein sequence ID" value="TEB31581.1"/>
    <property type="molecule type" value="Genomic_DNA"/>
</dbReference>
<keyword evidence="2" id="KW-1185">Reference proteome</keyword>
<dbReference type="Proteomes" id="UP000298030">
    <property type="component" value="Unassembled WGS sequence"/>
</dbReference>
<evidence type="ECO:0000313" key="2">
    <source>
        <dbReference type="Proteomes" id="UP000298030"/>
    </source>
</evidence>
<dbReference type="SUPFAM" id="SSF52047">
    <property type="entry name" value="RNI-like"/>
    <property type="match status" value="1"/>
</dbReference>
<dbReference type="Gene3D" id="3.80.10.10">
    <property type="entry name" value="Ribonuclease Inhibitor"/>
    <property type="match status" value="1"/>
</dbReference>
<dbReference type="AlphaFoldDB" id="A0A4Y7TC58"/>
<name>A0A4Y7TC58_COPMI</name>
<organism evidence="1 2">
    <name type="scientific">Coprinellus micaceus</name>
    <name type="common">Glistening ink-cap mushroom</name>
    <name type="synonym">Coprinus micaceus</name>
    <dbReference type="NCBI Taxonomy" id="71717"/>
    <lineage>
        <taxon>Eukaryota</taxon>
        <taxon>Fungi</taxon>
        <taxon>Dikarya</taxon>
        <taxon>Basidiomycota</taxon>
        <taxon>Agaricomycotina</taxon>
        <taxon>Agaricomycetes</taxon>
        <taxon>Agaricomycetidae</taxon>
        <taxon>Agaricales</taxon>
        <taxon>Agaricineae</taxon>
        <taxon>Psathyrellaceae</taxon>
        <taxon>Coprinellus</taxon>
    </lineage>
</organism>
<dbReference type="InterPro" id="IPR032675">
    <property type="entry name" value="LRR_dom_sf"/>
</dbReference>